<keyword evidence="4 5" id="KW-0408">Iron</keyword>
<dbReference type="InterPro" id="IPR048433">
    <property type="entry name" value="YNCE-like_beta-prop"/>
</dbReference>
<dbReference type="InterPro" id="IPR011964">
    <property type="entry name" value="YVTN_b-propeller_repeat"/>
</dbReference>
<dbReference type="InterPro" id="IPR036280">
    <property type="entry name" value="Multihaem_cyt_sf"/>
</dbReference>
<accession>A0A286RGK8</accession>
<evidence type="ECO:0000313" key="9">
    <source>
        <dbReference type="Proteomes" id="UP000215086"/>
    </source>
</evidence>
<dbReference type="EMBL" id="CP018477">
    <property type="protein sequence ID" value="ASV75093.1"/>
    <property type="molecule type" value="Genomic_DNA"/>
</dbReference>
<evidence type="ECO:0000256" key="3">
    <source>
        <dbReference type="ARBA" id="ARBA00022729"/>
    </source>
</evidence>
<dbReference type="AlphaFoldDB" id="A0A286RGK8"/>
<dbReference type="InterPro" id="IPR009056">
    <property type="entry name" value="Cyt_c-like_dom"/>
</dbReference>
<dbReference type="Gene3D" id="2.130.10.10">
    <property type="entry name" value="YVTN repeat-like/Quinoprotein amine dehydrogenase"/>
    <property type="match status" value="1"/>
</dbReference>
<evidence type="ECO:0000256" key="2">
    <source>
        <dbReference type="ARBA" id="ARBA00022723"/>
    </source>
</evidence>
<organism evidence="8 9">
    <name type="scientific">Thermogutta terrifontis</name>
    <dbReference type="NCBI Taxonomy" id="1331910"/>
    <lineage>
        <taxon>Bacteria</taxon>
        <taxon>Pseudomonadati</taxon>
        <taxon>Planctomycetota</taxon>
        <taxon>Planctomycetia</taxon>
        <taxon>Pirellulales</taxon>
        <taxon>Thermoguttaceae</taxon>
        <taxon>Thermogutta</taxon>
    </lineage>
</organism>
<dbReference type="Pfam" id="PF13435">
    <property type="entry name" value="Cytochrome_C554"/>
    <property type="match status" value="2"/>
</dbReference>
<evidence type="ECO:0000313" key="8">
    <source>
        <dbReference type="EMBL" id="ASV75093.1"/>
    </source>
</evidence>
<dbReference type="Pfam" id="PF21783">
    <property type="entry name" value="YNCE"/>
    <property type="match status" value="1"/>
</dbReference>
<evidence type="ECO:0000256" key="5">
    <source>
        <dbReference type="PROSITE-ProRule" id="PRU00433"/>
    </source>
</evidence>
<feature type="domain" description="Cytochrome c" evidence="7">
    <location>
        <begin position="824"/>
        <end position="936"/>
    </location>
</feature>
<gene>
    <name evidence="8" type="ORF">THTE_2491</name>
</gene>
<dbReference type="GO" id="GO:0046872">
    <property type="term" value="F:metal ion binding"/>
    <property type="evidence" value="ECO:0007669"/>
    <property type="project" value="UniProtKB-KW"/>
</dbReference>
<dbReference type="Gene3D" id="1.10.760.10">
    <property type="entry name" value="Cytochrome c-like domain"/>
    <property type="match status" value="2"/>
</dbReference>
<keyword evidence="9" id="KW-1185">Reference proteome</keyword>
<feature type="region of interest" description="Disordered" evidence="6">
    <location>
        <begin position="283"/>
        <end position="307"/>
    </location>
</feature>
<keyword evidence="2 5" id="KW-0479">Metal-binding</keyword>
<name>A0A286RGK8_9BACT</name>
<dbReference type="PANTHER" id="PTHR47197:SF3">
    <property type="entry name" value="DIHYDRO-HEME D1 DEHYDROGENASE"/>
    <property type="match status" value="1"/>
</dbReference>
<sequence>MAARDSKAAPPNFQPVYVGVKVCAECHEGESLGDQCGIWAQSAHARAYAALHKPEARQIARLSGVAEEPDQSRICLGCHATAAEAEPWELDPTFSVREGVQCEKCHGPGSEYADAAIMRDRQKAMERGLRMPGLEGCIYCHAPKESHQRVLGKSGLDIAKGWQSIKHPVPSNASLSPLERPAPPVDKTQSALVGSAVCAECHDGARSGWQFSKWLESKHAGAYSCLGSTKGQQLAKKRGVEGDPRTATQCLKCHSTAYHVPAAAIRESFNLFEGVGCEACHGPGSQHVESRRRNLSQQDGSLRKPTRETCLGCHQSSPDKPFDFEQMMAKIAHPSQPDRSTQNSEVVYKTPVNIAVSPNFDIALVACEASNTVALLDLDTMTVRGEIPVGRQPHDVAFTPDGLYAFVSNRLDDSVSVVDIRTKKVVRTISVGDEPHGLLIDSQGRFLYVCNFLSDDISVVDLKSFKVVKTLSAGRGPWSLSLSPDGKWLVVTNIYSRFVPFRTEAQTELTILDTSTVQVVNRPVAHGANGLRGVAWDPKQRFALFTLARHKNVIPITRLLQGWTITNGLGILWPDGRIDQVLLDEPGECFPDPHDVVISPDGLQAFVTSAGNSRVAVVDLKKLEAVVRSYPDETRESILPNHLGPATEFVLKQIDVGHCPRGLALDKKRGLLLVANSLDDSIGIIDVQSLELVKTIDLGGPKIITRERLGERIFHSAKNTFHRQFSCASCHPDGHVEGLTYDIEDDIGVNPVDNRTLRGILDTSPFKWEGINPTLSRQCGTRLAVFFTRIQPFTPEELTALDYYICTIPLAPNRHRPVGAPLTPAQRRGRAIFERIYTNDGRLIPPENRCVTCHPPPLYTDRRSHDVGTKMKLDRHGVFDTPQLLNIYNSAPYLHNGIAPTLEEIWTVHNPYDTHGVTNDLTKDQLNDLIEYLKTL</sequence>
<dbReference type="Proteomes" id="UP000215086">
    <property type="component" value="Chromosome"/>
</dbReference>
<keyword evidence="1 5" id="KW-0349">Heme</keyword>
<evidence type="ECO:0000256" key="4">
    <source>
        <dbReference type="ARBA" id="ARBA00023004"/>
    </source>
</evidence>
<dbReference type="GO" id="GO:0009055">
    <property type="term" value="F:electron transfer activity"/>
    <property type="evidence" value="ECO:0007669"/>
    <property type="project" value="InterPro"/>
</dbReference>
<evidence type="ECO:0000256" key="6">
    <source>
        <dbReference type="SAM" id="MobiDB-lite"/>
    </source>
</evidence>
<dbReference type="GO" id="GO:0020037">
    <property type="term" value="F:heme binding"/>
    <property type="evidence" value="ECO:0007669"/>
    <property type="project" value="InterPro"/>
</dbReference>
<proteinExistence type="predicted"/>
<dbReference type="InterPro" id="IPR023155">
    <property type="entry name" value="Cyt_c-552/4"/>
</dbReference>
<dbReference type="PANTHER" id="PTHR47197">
    <property type="entry name" value="PROTEIN NIRF"/>
    <property type="match status" value="1"/>
</dbReference>
<dbReference type="SUPFAM" id="SSF46626">
    <property type="entry name" value="Cytochrome c"/>
    <property type="match status" value="2"/>
</dbReference>
<dbReference type="Gene3D" id="1.10.1130.10">
    <property type="entry name" value="Flavocytochrome C3, Chain A"/>
    <property type="match status" value="1"/>
</dbReference>
<dbReference type="NCBIfam" id="TIGR02276">
    <property type="entry name" value="beta_rpt_yvtn"/>
    <property type="match status" value="1"/>
</dbReference>
<dbReference type="InterPro" id="IPR011045">
    <property type="entry name" value="N2O_reductase_N"/>
</dbReference>
<dbReference type="PROSITE" id="PS51007">
    <property type="entry name" value="CYTC"/>
    <property type="match status" value="1"/>
</dbReference>
<dbReference type="SUPFAM" id="SSF48695">
    <property type="entry name" value="Multiheme cytochromes"/>
    <property type="match status" value="1"/>
</dbReference>
<dbReference type="InterPro" id="IPR051200">
    <property type="entry name" value="Host-pathogen_enzymatic-act"/>
</dbReference>
<dbReference type="InterPro" id="IPR036909">
    <property type="entry name" value="Cyt_c-like_dom_sf"/>
</dbReference>
<reference evidence="8 9" key="1">
    <citation type="journal article" name="Front. Microbiol.">
        <title>Sugar Metabolism of the First Thermophilic Planctomycete Thermogutta terrifontis: Comparative Genomic and Transcriptomic Approaches.</title>
        <authorList>
            <person name="Elcheninov A.G."/>
            <person name="Menzel P."/>
            <person name="Gudbergsdottir S.R."/>
            <person name="Slesarev A.I."/>
            <person name="Kadnikov V.V."/>
            <person name="Krogh A."/>
            <person name="Bonch-Osmolovskaya E.A."/>
            <person name="Peng X."/>
            <person name="Kublanov I.V."/>
        </authorList>
    </citation>
    <scope>NUCLEOTIDE SEQUENCE [LARGE SCALE GENOMIC DNA]</scope>
    <source>
        <strain evidence="8 9">R1</strain>
    </source>
</reference>
<dbReference type="SUPFAM" id="SSF50974">
    <property type="entry name" value="Nitrous oxide reductase, N-terminal domain"/>
    <property type="match status" value="1"/>
</dbReference>
<dbReference type="KEGG" id="ttf:THTE_2491"/>
<evidence type="ECO:0000259" key="7">
    <source>
        <dbReference type="PROSITE" id="PS51007"/>
    </source>
</evidence>
<evidence type="ECO:0000256" key="1">
    <source>
        <dbReference type="ARBA" id="ARBA00022617"/>
    </source>
</evidence>
<keyword evidence="3" id="KW-0732">Signal</keyword>
<protein>
    <recommendedName>
        <fullName evidence="7">Cytochrome c domain-containing protein</fullName>
    </recommendedName>
</protein>
<dbReference type="InterPro" id="IPR015943">
    <property type="entry name" value="WD40/YVTN_repeat-like_dom_sf"/>
</dbReference>